<feature type="region of interest" description="Disordered" evidence="1">
    <location>
        <begin position="1"/>
        <end position="23"/>
    </location>
</feature>
<accession>A0A0J9E0X2</accession>
<dbReference type="EMBL" id="LFTY01000002">
    <property type="protein sequence ID" value="KMW56375.1"/>
    <property type="molecule type" value="Genomic_DNA"/>
</dbReference>
<name>A0A0J9E0X2_9RHOB</name>
<dbReference type="Proteomes" id="UP000037178">
    <property type="component" value="Unassembled WGS sequence"/>
</dbReference>
<reference evidence="2 3" key="1">
    <citation type="submission" date="2015-06" db="EMBL/GenBank/DDBJ databases">
        <title>Draft genome sequence of an Alphaproteobacteria species associated to the Mediterranean sponge Oscarella lobularis.</title>
        <authorList>
            <person name="Jourda C."/>
            <person name="Santini S."/>
            <person name="Claverie J.-M."/>
        </authorList>
    </citation>
    <scope>NUCLEOTIDE SEQUENCE [LARGE SCALE GENOMIC DNA]</scope>
    <source>
        <strain evidence="2">IGS</strain>
    </source>
</reference>
<gene>
    <name evidence="2" type="ORF">AIOL_001327</name>
</gene>
<dbReference type="AlphaFoldDB" id="A0A0J9E0X2"/>
<proteinExistence type="predicted"/>
<dbReference type="PATRIC" id="fig|1675527.3.peg.1411"/>
<dbReference type="STRING" id="1675527.AIOL_001327"/>
<protein>
    <submittedName>
        <fullName evidence="2">Uncharacterized protein</fullName>
    </submittedName>
</protein>
<organism evidence="2 3">
    <name type="scientific">Candidatus Rhodobacter oscarellae</name>
    <dbReference type="NCBI Taxonomy" id="1675527"/>
    <lineage>
        <taxon>Bacteria</taxon>
        <taxon>Pseudomonadati</taxon>
        <taxon>Pseudomonadota</taxon>
        <taxon>Alphaproteobacteria</taxon>
        <taxon>Rhodobacterales</taxon>
        <taxon>Rhodobacter group</taxon>
        <taxon>Rhodobacter</taxon>
    </lineage>
</organism>
<keyword evidence="3" id="KW-1185">Reference proteome</keyword>
<evidence type="ECO:0000313" key="3">
    <source>
        <dbReference type="Proteomes" id="UP000037178"/>
    </source>
</evidence>
<dbReference type="RefSeq" id="WP_049642272.1">
    <property type="nucleotide sequence ID" value="NZ_LFTY01000002.1"/>
</dbReference>
<comment type="caution">
    <text evidence="2">The sequence shown here is derived from an EMBL/GenBank/DDBJ whole genome shotgun (WGS) entry which is preliminary data.</text>
</comment>
<sequence length="136" mass="14943">MPIIRRPSSDDLVPARPQRVGAQPSIERRDIVELDADFFGDDLRHLQDTGISEPENGLPDPRRPLGMSAVIDESAASIERKTYDQMLRSLAVAQEFVAREGGSLPKELTGVAANVLEEEVLRTRIAADRALGLIEV</sequence>
<evidence type="ECO:0000313" key="2">
    <source>
        <dbReference type="EMBL" id="KMW56375.1"/>
    </source>
</evidence>
<evidence type="ECO:0000256" key="1">
    <source>
        <dbReference type="SAM" id="MobiDB-lite"/>
    </source>
</evidence>